<dbReference type="CDD" id="cd01347">
    <property type="entry name" value="ligand_gated_channel"/>
    <property type="match status" value="1"/>
</dbReference>
<dbReference type="InterPro" id="IPR000531">
    <property type="entry name" value="Beta-barrel_TonB"/>
</dbReference>
<keyword evidence="2 8" id="KW-0813">Transport</keyword>
<evidence type="ECO:0000256" key="4">
    <source>
        <dbReference type="ARBA" id="ARBA00022692"/>
    </source>
</evidence>
<keyword evidence="6 8" id="KW-0472">Membrane</keyword>
<evidence type="ECO:0000313" key="14">
    <source>
        <dbReference type="EMBL" id="MCQ8278271.1"/>
    </source>
</evidence>
<dbReference type="PANTHER" id="PTHR47234">
    <property type="match status" value="1"/>
</dbReference>
<evidence type="ECO:0000256" key="3">
    <source>
        <dbReference type="ARBA" id="ARBA00022452"/>
    </source>
</evidence>
<keyword evidence="7 8" id="KW-0998">Cell outer membrane</keyword>
<evidence type="ECO:0000256" key="7">
    <source>
        <dbReference type="ARBA" id="ARBA00023237"/>
    </source>
</evidence>
<dbReference type="EMBL" id="JAMSKV010000005">
    <property type="protein sequence ID" value="MCQ8278271.1"/>
    <property type="molecule type" value="Genomic_DNA"/>
</dbReference>
<dbReference type="SUPFAM" id="SSF56935">
    <property type="entry name" value="Porins"/>
    <property type="match status" value="1"/>
</dbReference>
<dbReference type="InterPro" id="IPR012910">
    <property type="entry name" value="Plug_dom"/>
</dbReference>
<comment type="subcellular location">
    <subcellularLocation>
        <location evidence="1 8">Cell outer membrane</location>
        <topology evidence="1 8">Multi-pass membrane protein</topology>
    </subcellularLocation>
</comment>
<name>A0ABT1W5W0_9PROT</name>
<evidence type="ECO:0000256" key="10">
    <source>
        <dbReference type="SAM" id="MobiDB-lite"/>
    </source>
</evidence>
<dbReference type="RefSeq" id="WP_422863740.1">
    <property type="nucleotide sequence ID" value="NZ_JAMSKV010000005.1"/>
</dbReference>
<feature type="domain" description="TonB-dependent receptor-like beta-barrel" evidence="12">
    <location>
        <begin position="322"/>
        <end position="788"/>
    </location>
</feature>
<comment type="similarity">
    <text evidence="8 9">Belongs to the TonB-dependent receptor family.</text>
</comment>
<feature type="signal peptide" evidence="11">
    <location>
        <begin position="1"/>
        <end position="42"/>
    </location>
</feature>
<gene>
    <name evidence="14" type="ORF">NFI95_07390</name>
</gene>
<comment type="caution">
    <text evidence="14">The sequence shown here is derived from an EMBL/GenBank/DDBJ whole genome shotgun (WGS) entry which is preliminary data.</text>
</comment>
<keyword evidence="11" id="KW-0732">Signal</keyword>
<dbReference type="Gene3D" id="2.40.170.20">
    <property type="entry name" value="TonB-dependent receptor, beta-barrel domain"/>
    <property type="match status" value="1"/>
</dbReference>
<dbReference type="Proteomes" id="UP001524587">
    <property type="component" value="Unassembled WGS sequence"/>
</dbReference>
<evidence type="ECO:0000259" key="12">
    <source>
        <dbReference type="Pfam" id="PF00593"/>
    </source>
</evidence>
<feature type="region of interest" description="Disordered" evidence="10">
    <location>
        <begin position="47"/>
        <end position="72"/>
    </location>
</feature>
<dbReference type="PROSITE" id="PS52016">
    <property type="entry name" value="TONB_DEPENDENT_REC_3"/>
    <property type="match status" value="1"/>
</dbReference>
<dbReference type="InterPro" id="IPR037066">
    <property type="entry name" value="Plug_dom_sf"/>
</dbReference>
<keyword evidence="4 8" id="KW-0812">Transmembrane</keyword>
<evidence type="ECO:0000256" key="9">
    <source>
        <dbReference type="RuleBase" id="RU003357"/>
    </source>
</evidence>
<reference evidence="14 15" key="1">
    <citation type="submission" date="2022-06" db="EMBL/GenBank/DDBJ databases">
        <title>Endosaccharibacter gen. nov., sp. nov., endophytic bacteria isolated from sugarcane.</title>
        <authorList>
            <person name="Pitiwittayakul N."/>
            <person name="Yukphan P."/>
            <person name="Charoenyingcharoen P."/>
            <person name="Tanasupawat S."/>
        </authorList>
    </citation>
    <scope>NUCLEOTIDE SEQUENCE [LARGE SCALE GENOMIC DNA]</scope>
    <source>
        <strain evidence="14 15">KSS8</strain>
    </source>
</reference>
<evidence type="ECO:0000256" key="2">
    <source>
        <dbReference type="ARBA" id="ARBA00022448"/>
    </source>
</evidence>
<feature type="chain" id="PRO_5046153291" evidence="11">
    <location>
        <begin position="43"/>
        <end position="830"/>
    </location>
</feature>
<keyword evidence="14" id="KW-0675">Receptor</keyword>
<proteinExistence type="inferred from homology"/>
<dbReference type="PANTHER" id="PTHR47234:SF3">
    <property type="entry name" value="SECRETIN_TONB SHORT N-TERMINAL DOMAIN-CONTAINING PROTEIN"/>
    <property type="match status" value="1"/>
</dbReference>
<keyword evidence="5 9" id="KW-0798">TonB box</keyword>
<keyword evidence="15" id="KW-1185">Reference proteome</keyword>
<evidence type="ECO:0000256" key="8">
    <source>
        <dbReference type="PROSITE-ProRule" id="PRU01360"/>
    </source>
</evidence>
<evidence type="ECO:0000256" key="11">
    <source>
        <dbReference type="SAM" id="SignalP"/>
    </source>
</evidence>
<dbReference type="Pfam" id="PF00593">
    <property type="entry name" value="TonB_dep_Rec_b-barrel"/>
    <property type="match status" value="1"/>
</dbReference>
<dbReference type="Gene3D" id="2.170.130.10">
    <property type="entry name" value="TonB-dependent receptor, plug domain"/>
    <property type="match status" value="1"/>
</dbReference>
<feature type="domain" description="TonB-dependent receptor plug" evidence="13">
    <location>
        <begin position="85"/>
        <end position="205"/>
    </location>
</feature>
<dbReference type="Pfam" id="PF07715">
    <property type="entry name" value="Plug"/>
    <property type="match status" value="1"/>
</dbReference>
<protein>
    <submittedName>
        <fullName evidence="14">TonB-dependent receptor</fullName>
    </submittedName>
</protein>
<evidence type="ECO:0000256" key="1">
    <source>
        <dbReference type="ARBA" id="ARBA00004571"/>
    </source>
</evidence>
<keyword evidence="3 8" id="KW-1134">Transmembrane beta strand</keyword>
<evidence type="ECO:0000256" key="5">
    <source>
        <dbReference type="ARBA" id="ARBA00023077"/>
    </source>
</evidence>
<accession>A0ABT1W5W0</accession>
<evidence type="ECO:0000259" key="13">
    <source>
        <dbReference type="Pfam" id="PF07715"/>
    </source>
</evidence>
<sequence length="830" mass="89183">MPEPISKRSRRKAATLRALLAATTPLALGGSVVVMASSGAMAADIASSGATPAKPGKAGRAEAKPAASSQEQVIVTGTRSLGTKARDSTSPIDVITSGTLRRTGQANLADALVRANPSVNQKAYGNDTAALVSAIRLRGLNPNDVLVLIDGKRRHQTSNITADSGPEQGATPVDLNAIPAGAIDHIEILRDGAAAQYGSDAIAGVVNIILKKTDHGDNATAYTGANAYNGDGWQYQLDNDGGLSFGQDGYLHLSGQIYHADHSVQPEIDVRTGKDDNHVLSTPEETRESLALTFGSTLLPDLFGGVEGYGNVTYMHRHTEAYENYRLPSSLPALYPWGYSPLETNEENDFASTIGVRAPDLAAFRVDLSTTYGQDETAIGTKNSANTGLYKLNGWSQTNFDAQNQTTAQWTNDLDFSRTYRLGNARMNTAFGAAERVDVYALGAGDYGSYTLGGAQGFAGLLPANAGRWTRDVWSAYLDQDIHPVRSWDIDVAGRFEHYTDFGNTWNGKISTRYDFTPHFAVRGTISTGTRAPTLAEEHYSSLNVSANGASGILASNSSAARAIGAQSLNPEYSTNASGGLVWTPIKNLTLTTDVYQINIRDRIAAAGSVRGTSALSAIAATGATLPSGLVPANVSADYLANAASTRTQGLDFNASYFSDFRNRGWGTVTWTAGLDLNRTRITHINTNEQGALFINPQEVAYLTTATPRSKLILNAFWKIGTFDVNLRQTRYGQTTSLLTYEDQAPKALQYSNTQWNEFKNTPRWLTDLELGDQLSARWHVAVGANNIFNIRPRREPLENAYLGAQYYAASSAQVPITGGFYYGRVNLSF</sequence>
<organism evidence="14 15">
    <name type="scientific">Endosaccharibacter trunci</name>
    <dbReference type="NCBI Taxonomy" id="2812733"/>
    <lineage>
        <taxon>Bacteria</taxon>
        <taxon>Pseudomonadati</taxon>
        <taxon>Pseudomonadota</taxon>
        <taxon>Alphaproteobacteria</taxon>
        <taxon>Acetobacterales</taxon>
        <taxon>Acetobacteraceae</taxon>
        <taxon>Endosaccharibacter</taxon>
    </lineage>
</organism>
<dbReference type="InterPro" id="IPR039426">
    <property type="entry name" value="TonB-dep_rcpt-like"/>
</dbReference>
<dbReference type="InterPro" id="IPR036942">
    <property type="entry name" value="Beta-barrel_TonB_sf"/>
</dbReference>
<evidence type="ECO:0000313" key="15">
    <source>
        <dbReference type="Proteomes" id="UP001524587"/>
    </source>
</evidence>
<evidence type="ECO:0000256" key="6">
    <source>
        <dbReference type="ARBA" id="ARBA00023136"/>
    </source>
</evidence>